<feature type="transmembrane region" description="Helical" evidence="2">
    <location>
        <begin position="242"/>
        <end position="264"/>
    </location>
</feature>
<organism evidence="4 5">
    <name type="scientific">Pseudopithomyces chartarum</name>
    <dbReference type="NCBI Taxonomy" id="1892770"/>
    <lineage>
        <taxon>Eukaryota</taxon>
        <taxon>Fungi</taxon>
        <taxon>Dikarya</taxon>
        <taxon>Ascomycota</taxon>
        <taxon>Pezizomycotina</taxon>
        <taxon>Dothideomycetes</taxon>
        <taxon>Pleosporomycetidae</taxon>
        <taxon>Pleosporales</taxon>
        <taxon>Massarineae</taxon>
        <taxon>Didymosphaeriaceae</taxon>
        <taxon>Pseudopithomyces</taxon>
    </lineage>
</organism>
<dbReference type="Proteomes" id="UP001280581">
    <property type="component" value="Unassembled WGS sequence"/>
</dbReference>
<feature type="compositionally biased region" description="Polar residues" evidence="1">
    <location>
        <begin position="53"/>
        <end position="69"/>
    </location>
</feature>
<dbReference type="EMBL" id="WVTA01000015">
    <property type="protein sequence ID" value="KAK3201734.1"/>
    <property type="molecule type" value="Genomic_DNA"/>
</dbReference>
<proteinExistence type="predicted"/>
<evidence type="ECO:0000256" key="2">
    <source>
        <dbReference type="SAM" id="Phobius"/>
    </source>
</evidence>
<keyword evidence="5" id="KW-1185">Reference proteome</keyword>
<reference evidence="4 5" key="1">
    <citation type="submission" date="2021-02" db="EMBL/GenBank/DDBJ databases">
        <title>Genome assembly of Pseudopithomyces chartarum.</title>
        <authorList>
            <person name="Jauregui R."/>
            <person name="Singh J."/>
            <person name="Voisey C."/>
        </authorList>
    </citation>
    <scope>NUCLEOTIDE SEQUENCE [LARGE SCALE GENOMIC DNA]</scope>
    <source>
        <strain evidence="4 5">AGR01</strain>
    </source>
</reference>
<sequence length="343" mass="38939">MPDVLLYFNTSNWRLRRNKSTNTHDLESQNQTNAPVSVEMGDIISESQDRNLDSASRSPSPANNVTDQTAQDHRYDNITFETVNDYPKGYPRWAAYQNSDANFGVYRRFGTVRHRLLLYRQQELYKLERELFQLDKEDEANALLECEHRSSLMQKASKRDHLNLVNYLWNQKSIVKSETEFTNQQDDFIKLSECSESPLESFIDYVICNWVPSKWLRQQFTSQSQMSKFSNEYTILTSPRKIFILSRIIASALAIGTISVPLAVLVSDVCSDKTKLVVLMVSVIAFPAAIQLAARPRTLELFVATATYCAVLTTVLATSSTFSVKQLQSELAAAMGQVASNTV</sequence>
<dbReference type="PANTHER" id="PTHR34502">
    <property type="entry name" value="DUF6594 DOMAIN-CONTAINING PROTEIN-RELATED"/>
    <property type="match status" value="1"/>
</dbReference>
<dbReference type="AlphaFoldDB" id="A0AAN6LQ19"/>
<dbReference type="PANTHER" id="PTHR34502:SF5">
    <property type="entry name" value="DUF6594 DOMAIN-CONTAINING PROTEIN"/>
    <property type="match status" value="1"/>
</dbReference>
<evidence type="ECO:0000259" key="3">
    <source>
        <dbReference type="Pfam" id="PF20237"/>
    </source>
</evidence>
<name>A0AAN6LQ19_9PLEO</name>
<accession>A0AAN6LQ19</accession>
<protein>
    <recommendedName>
        <fullName evidence="3">DUF6594 domain-containing protein</fullName>
    </recommendedName>
</protein>
<evidence type="ECO:0000256" key="1">
    <source>
        <dbReference type="SAM" id="MobiDB-lite"/>
    </source>
</evidence>
<dbReference type="Pfam" id="PF20237">
    <property type="entry name" value="DUF6594"/>
    <property type="match status" value="1"/>
</dbReference>
<feature type="transmembrane region" description="Helical" evidence="2">
    <location>
        <begin position="301"/>
        <end position="322"/>
    </location>
</feature>
<evidence type="ECO:0000313" key="5">
    <source>
        <dbReference type="Proteomes" id="UP001280581"/>
    </source>
</evidence>
<dbReference type="InterPro" id="IPR046529">
    <property type="entry name" value="DUF6594"/>
</dbReference>
<evidence type="ECO:0000313" key="4">
    <source>
        <dbReference type="EMBL" id="KAK3201734.1"/>
    </source>
</evidence>
<keyword evidence="2" id="KW-1133">Transmembrane helix</keyword>
<feature type="transmembrane region" description="Helical" evidence="2">
    <location>
        <begin position="276"/>
        <end position="294"/>
    </location>
</feature>
<comment type="caution">
    <text evidence="4">The sequence shown here is derived from an EMBL/GenBank/DDBJ whole genome shotgun (WGS) entry which is preliminary data.</text>
</comment>
<feature type="region of interest" description="Disordered" evidence="1">
    <location>
        <begin position="48"/>
        <end position="74"/>
    </location>
</feature>
<keyword evidence="2" id="KW-0472">Membrane</keyword>
<gene>
    <name evidence="4" type="ORF">GRF29_164g468701</name>
</gene>
<keyword evidence="2" id="KW-0812">Transmembrane</keyword>
<feature type="domain" description="DUF6594" evidence="3">
    <location>
        <begin position="143"/>
        <end position="312"/>
    </location>
</feature>